<evidence type="ECO:0000313" key="2">
    <source>
        <dbReference type="EMBL" id="BBY06025.1"/>
    </source>
</evidence>
<name>A0A7I7PBZ3_9MYCO</name>
<keyword evidence="4" id="KW-1185">Reference proteome</keyword>
<reference evidence="2 5" key="2">
    <citation type="journal article" date="2019" name="Emerg. Microbes Infect.">
        <title>Comprehensive subspecies identification of 175 nontuberculous mycobacteria species based on 7547 genomic profiles.</title>
        <authorList>
            <person name="Matsumoto Y."/>
            <person name="Kinjo T."/>
            <person name="Motooka D."/>
            <person name="Nabeya D."/>
            <person name="Jung N."/>
            <person name="Uechi K."/>
            <person name="Horii T."/>
            <person name="Iida T."/>
            <person name="Fujita J."/>
            <person name="Nakamura S."/>
        </authorList>
    </citation>
    <scope>NUCLEOTIDE SEQUENCE [LARGE SCALE GENOMIC DNA]</scope>
    <source>
        <strain evidence="2 5">JCM 16367</strain>
    </source>
</reference>
<protein>
    <recommendedName>
        <fullName evidence="1">Bacteriophage T5 Orf172 DNA-binding domain-containing protein</fullName>
    </recommendedName>
</protein>
<dbReference type="KEGG" id="mnv:MNVI_13430"/>
<proteinExistence type="predicted"/>
<evidence type="ECO:0000313" key="3">
    <source>
        <dbReference type="EMBL" id="ORB11640.1"/>
    </source>
</evidence>
<dbReference type="Pfam" id="PF13455">
    <property type="entry name" value="MUG113"/>
    <property type="match status" value="1"/>
</dbReference>
<evidence type="ECO:0000313" key="5">
    <source>
        <dbReference type="Proteomes" id="UP000466894"/>
    </source>
</evidence>
<feature type="domain" description="Bacteriophage T5 Orf172 DNA-binding" evidence="1">
    <location>
        <begin position="166"/>
        <end position="241"/>
    </location>
</feature>
<dbReference type="EMBL" id="AP022583">
    <property type="protein sequence ID" value="BBY06025.1"/>
    <property type="molecule type" value="Genomic_DNA"/>
</dbReference>
<dbReference type="OrthoDB" id="7058011at2"/>
<gene>
    <name evidence="3" type="ORF">BST37_18735</name>
    <name evidence="2" type="ORF">MNVI_13430</name>
</gene>
<dbReference type="EMBL" id="MVIC01000046">
    <property type="protein sequence ID" value="ORB11640.1"/>
    <property type="molecule type" value="Genomic_DNA"/>
</dbReference>
<organism evidence="2 5">
    <name type="scientific">Mycobacterium noviomagense</name>
    <dbReference type="NCBI Taxonomy" id="459858"/>
    <lineage>
        <taxon>Bacteria</taxon>
        <taxon>Bacillati</taxon>
        <taxon>Actinomycetota</taxon>
        <taxon>Actinomycetes</taxon>
        <taxon>Mycobacteriales</taxon>
        <taxon>Mycobacteriaceae</taxon>
        <taxon>Mycobacterium</taxon>
    </lineage>
</organism>
<dbReference type="InterPro" id="IPR018306">
    <property type="entry name" value="Phage_T5_Orf172_DNA-bd"/>
</dbReference>
<dbReference type="Proteomes" id="UP000192374">
    <property type="component" value="Unassembled WGS sequence"/>
</dbReference>
<dbReference type="Proteomes" id="UP000466894">
    <property type="component" value="Chromosome"/>
</dbReference>
<dbReference type="AlphaFoldDB" id="A0A7I7PBZ3"/>
<reference evidence="3 4" key="1">
    <citation type="submission" date="2017-02" db="EMBL/GenBank/DDBJ databases">
        <title>The new phylogeny of genus Mycobacterium.</title>
        <authorList>
            <person name="Tortoli E."/>
            <person name="Trovato A."/>
            <person name="Cirillo D.M."/>
        </authorList>
    </citation>
    <scope>NUCLEOTIDE SEQUENCE [LARGE SCALE GENOMIC DNA]</scope>
    <source>
        <strain evidence="3 4">DSM 45145</strain>
    </source>
</reference>
<accession>A0A7I7PBZ3</accession>
<evidence type="ECO:0000313" key="4">
    <source>
        <dbReference type="Proteomes" id="UP000192374"/>
    </source>
</evidence>
<reference evidence="2" key="3">
    <citation type="submission" date="2020-02" db="EMBL/GenBank/DDBJ databases">
        <authorList>
            <person name="Matsumoto Y."/>
            <person name="Motooka D."/>
            <person name="Nakamura S."/>
        </authorList>
    </citation>
    <scope>NUCLEOTIDE SEQUENCE</scope>
    <source>
        <strain evidence="2">JCM 16367</strain>
    </source>
</reference>
<dbReference type="SMART" id="SM00974">
    <property type="entry name" value="T5orf172"/>
    <property type="match status" value="1"/>
</dbReference>
<sequence>MPVAKEEILEEIRRCAAENGGVPLGRQRFMAETGIKESDWRGRYWVSWSDAIAEAGLQPNSMQSRRHEDEYILRRMALLARKLGRFPTEAHLRLERRSDDSFPSCGSIRARLGDKSAQLARLRIFTETEPDLADVNELLATNVADDEPEPSQSSISTHPNGVVYLIKSGRFHKIGRSNHVGRRSYEIGLQLPEKYVLVHSFETDDPAGIERYWHDRFKDRRRNGEWFLLSKADVAAFKRRRRFM</sequence>
<evidence type="ECO:0000259" key="1">
    <source>
        <dbReference type="SMART" id="SM00974"/>
    </source>
</evidence>